<evidence type="ECO:0000313" key="1">
    <source>
        <dbReference type="EMBL" id="MXQ91678.1"/>
    </source>
</evidence>
<keyword evidence="2" id="KW-1185">Reference proteome</keyword>
<accession>A0A6B0RNF0</accession>
<gene>
    <name evidence="1" type="ORF">E5288_WYG019903</name>
</gene>
<reference evidence="1" key="1">
    <citation type="submission" date="2019-10" db="EMBL/GenBank/DDBJ databases">
        <title>The sequence and de novo assembly of the wild yak genome.</title>
        <authorList>
            <person name="Liu Y."/>
        </authorList>
    </citation>
    <scope>NUCLEOTIDE SEQUENCE [LARGE SCALE GENOMIC DNA]</scope>
    <source>
        <strain evidence="1">WY2019</strain>
    </source>
</reference>
<proteinExistence type="predicted"/>
<evidence type="ECO:0000313" key="2">
    <source>
        <dbReference type="Proteomes" id="UP000322234"/>
    </source>
</evidence>
<comment type="caution">
    <text evidence="1">The sequence shown here is derived from an EMBL/GenBank/DDBJ whole genome shotgun (WGS) entry which is preliminary data.</text>
</comment>
<dbReference type="Proteomes" id="UP000322234">
    <property type="component" value="Unassembled WGS sequence"/>
</dbReference>
<sequence length="180" mass="20050">MWGEESLLGLQRLRSESESKLLFSPPQLTFLALDGMRSSFGWNRRVCVKGLPVFAELFGSDSSPPRPTGFLEALLPQTWGSTQTSGRHNGLIIRVTWGNLQSVFLATTPKATPKGSNSDGVGWIGALLCGRTERTAAQRSVSAARFPLETQISNLRKRSCCDFRWHHVCLSFGFHRKQNR</sequence>
<protein>
    <submittedName>
        <fullName evidence="1">Uncharacterized protein</fullName>
    </submittedName>
</protein>
<dbReference type="EMBL" id="VBQZ03000073">
    <property type="protein sequence ID" value="MXQ91678.1"/>
    <property type="molecule type" value="Genomic_DNA"/>
</dbReference>
<name>A0A6B0RNF0_9CETA</name>
<organism evidence="1 2">
    <name type="scientific">Bos mutus</name>
    <name type="common">wild yak</name>
    <dbReference type="NCBI Taxonomy" id="72004"/>
    <lineage>
        <taxon>Eukaryota</taxon>
        <taxon>Metazoa</taxon>
        <taxon>Chordata</taxon>
        <taxon>Craniata</taxon>
        <taxon>Vertebrata</taxon>
        <taxon>Euteleostomi</taxon>
        <taxon>Mammalia</taxon>
        <taxon>Eutheria</taxon>
        <taxon>Laurasiatheria</taxon>
        <taxon>Artiodactyla</taxon>
        <taxon>Ruminantia</taxon>
        <taxon>Pecora</taxon>
        <taxon>Bovidae</taxon>
        <taxon>Bovinae</taxon>
        <taxon>Bos</taxon>
    </lineage>
</organism>
<dbReference type="AlphaFoldDB" id="A0A6B0RNF0"/>